<keyword evidence="2" id="KW-0472">Membrane</keyword>
<dbReference type="PANTHER" id="PTHR31170:SF17">
    <property type="match status" value="1"/>
</dbReference>
<dbReference type="EMBL" id="MU228951">
    <property type="protein sequence ID" value="KAG6619490.1"/>
    <property type="molecule type" value="Genomic_DNA"/>
</dbReference>
<comment type="caution">
    <text evidence="3">The sequence shown here is derived from an EMBL/GenBank/DDBJ whole genome shotgun (WGS) entry which is preliminary data.</text>
</comment>
<dbReference type="InterPro" id="IPR004158">
    <property type="entry name" value="DUF247_pln"/>
</dbReference>
<evidence type="ECO:0000256" key="1">
    <source>
        <dbReference type="SAM" id="MobiDB-lite"/>
    </source>
</evidence>
<accession>A0A922A0T6</accession>
<evidence type="ECO:0000256" key="2">
    <source>
        <dbReference type="SAM" id="Phobius"/>
    </source>
</evidence>
<dbReference type="AlphaFoldDB" id="A0A922A0T6"/>
<keyword evidence="2" id="KW-0812">Transmembrane</keyword>
<dbReference type="Pfam" id="PF03140">
    <property type="entry name" value="DUF247"/>
    <property type="match status" value="1"/>
</dbReference>
<name>A0A922A0T6_CARIL</name>
<feature type="transmembrane region" description="Helical" evidence="2">
    <location>
        <begin position="475"/>
        <end position="503"/>
    </location>
</feature>
<feature type="region of interest" description="Disordered" evidence="1">
    <location>
        <begin position="264"/>
        <end position="284"/>
    </location>
</feature>
<gene>
    <name evidence="3" type="ORF">I3842_Q095300</name>
</gene>
<protein>
    <submittedName>
        <fullName evidence="3">Uncharacterized protein</fullName>
    </submittedName>
</protein>
<keyword evidence="2" id="KW-1133">Transmembrane helix</keyword>
<proteinExistence type="predicted"/>
<evidence type="ECO:0000313" key="4">
    <source>
        <dbReference type="Proteomes" id="UP000811246"/>
    </source>
</evidence>
<evidence type="ECO:0000313" key="3">
    <source>
        <dbReference type="EMBL" id="KAG6619490.1"/>
    </source>
</evidence>
<feature type="compositionally biased region" description="Basic and acidic residues" evidence="1">
    <location>
        <begin position="267"/>
        <end position="283"/>
    </location>
</feature>
<organism evidence="3 4">
    <name type="scientific">Carya illinoinensis</name>
    <name type="common">Pecan</name>
    <dbReference type="NCBI Taxonomy" id="32201"/>
    <lineage>
        <taxon>Eukaryota</taxon>
        <taxon>Viridiplantae</taxon>
        <taxon>Streptophyta</taxon>
        <taxon>Embryophyta</taxon>
        <taxon>Tracheophyta</taxon>
        <taxon>Spermatophyta</taxon>
        <taxon>Magnoliopsida</taxon>
        <taxon>eudicotyledons</taxon>
        <taxon>Gunneridae</taxon>
        <taxon>Pentapetalae</taxon>
        <taxon>rosids</taxon>
        <taxon>fabids</taxon>
        <taxon>Fagales</taxon>
        <taxon>Juglandaceae</taxon>
        <taxon>Carya</taxon>
    </lineage>
</organism>
<sequence>MIFTEKNFSLLTHSLPLFFLFCTLYCTLLSAPLSSPIYRRADHYVAAICCMILGEVGSTPIDQDCYVFKVHHHLREINAKAYEPDLLAIGPYHHGKDHLSFMEMHKLRFLRRMLKRRGENGAERYITAMIGKVERARRFYADEFPELSKDEFGLRLDTISQSVENEPIFQTDWMINGIMHDLLLFENQLSFFILTELFEMSEGHNQQYPDNAHHESVSTQHLLDCALAFFSLSLEISFVLDVNGSNYVSTTKHLLGLVHEAINPSSKEQRPQKRSAEPKETKKLKNLAHPNENEDWNSIPYATYFRMSGLVFMRQRYLGMFYLPIPNVIELQEAGVKFNKGKIDNLFHIKFNNGVMEIPPLNIVDNTESVFRNLIAYDQHSQHIDLNYFTDFATLMDYLINTPKDVELLRQKGIINSWMGDDEVVSNMFNKFCSYTHFSKDFYYADIIKEVNKHCDKRWNVRKAKLRHDYFNSPWALLSVLAAILLLLLAIAQTLFSILSYVVK</sequence>
<dbReference type="Proteomes" id="UP000811246">
    <property type="component" value="Unassembled WGS sequence"/>
</dbReference>
<reference evidence="3" key="1">
    <citation type="submission" date="2021-01" db="EMBL/GenBank/DDBJ databases">
        <authorList>
            <person name="Lovell J.T."/>
            <person name="Bentley N."/>
            <person name="Bhattarai G."/>
            <person name="Jenkins J.W."/>
            <person name="Sreedasyam A."/>
            <person name="Alarcon Y."/>
            <person name="Bock C."/>
            <person name="Boston L."/>
            <person name="Carlson J."/>
            <person name="Cervantes K."/>
            <person name="Clermont K."/>
            <person name="Krom N."/>
            <person name="Kubenka K."/>
            <person name="Mamidi S."/>
            <person name="Mattison C."/>
            <person name="Monteros M."/>
            <person name="Pisani C."/>
            <person name="Plott C."/>
            <person name="Rajasekar S."/>
            <person name="Rhein H.S."/>
            <person name="Rohla C."/>
            <person name="Song M."/>
            <person name="Hilaire R.S."/>
            <person name="Shu S."/>
            <person name="Wells L."/>
            <person name="Wang X."/>
            <person name="Webber J."/>
            <person name="Heerema R.J."/>
            <person name="Klein P."/>
            <person name="Conner P."/>
            <person name="Grauke L."/>
            <person name="Grimwood J."/>
            <person name="Schmutz J."/>
            <person name="Randall J.J."/>
        </authorList>
    </citation>
    <scope>NUCLEOTIDE SEQUENCE</scope>
    <source>
        <tissue evidence="3">Leaf</tissue>
    </source>
</reference>
<dbReference type="PANTHER" id="PTHR31170">
    <property type="entry name" value="BNAC04G53230D PROTEIN"/>
    <property type="match status" value="1"/>
</dbReference>